<keyword evidence="4 6" id="KW-1133">Transmembrane helix</keyword>
<gene>
    <name evidence="7" type="ORF">GOBAR_AA03757</name>
</gene>
<dbReference type="GO" id="GO:0006388">
    <property type="term" value="P:tRNA splicing, via endonucleolytic cleavage and ligation"/>
    <property type="evidence" value="ECO:0007669"/>
    <property type="project" value="InterPro"/>
</dbReference>
<dbReference type="PANTHER" id="PTHR35460">
    <property type="entry name" value="TRNA LIGASE 1"/>
    <property type="match status" value="1"/>
</dbReference>
<dbReference type="InterPro" id="IPR012926">
    <property type="entry name" value="TMEM120A/B"/>
</dbReference>
<name>A0A2P5YMM0_GOSBA</name>
<dbReference type="PANTHER" id="PTHR35460:SF1">
    <property type="entry name" value="TRNA LIGASE 1"/>
    <property type="match status" value="1"/>
</dbReference>
<evidence type="ECO:0000256" key="4">
    <source>
        <dbReference type="ARBA" id="ARBA00022989"/>
    </source>
</evidence>
<comment type="similarity">
    <text evidence="2">Belongs to the TMEM120 family.</text>
</comment>
<evidence type="ECO:0000256" key="6">
    <source>
        <dbReference type="SAM" id="Phobius"/>
    </source>
</evidence>
<keyword evidence="5 6" id="KW-0472">Membrane</keyword>
<feature type="transmembrane region" description="Helical" evidence="6">
    <location>
        <begin position="47"/>
        <end position="65"/>
    </location>
</feature>
<evidence type="ECO:0000313" key="7">
    <source>
        <dbReference type="EMBL" id="PPS16845.1"/>
    </source>
</evidence>
<dbReference type="GO" id="GO:0016020">
    <property type="term" value="C:membrane"/>
    <property type="evidence" value="ECO:0007669"/>
    <property type="project" value="UniProtKB-SubCell"/>
</dbReference>
<evidence type="ECO:0000256" key="3">
    <source>
        <dbReference type="ARBA" id="ARBA00022692"/>
    </source>
</evidence>
<dbReference type="EMBL" id="KZ662996">
    <property type="protein sequence ID" value="PPS16845.1"/>
    <property type="molecule type" value="Genomic_DNA"/>
</dbReference>
<evidence type="ECO:0000256" key="1">
    <source>
        <dbReference type="ARBA" id="ARBA00004141"/>
    </source>
</evidence>
<sequence>MENDHSILKFKRDRIPGCAKSALCKELLNTPGGLGDDRPVQSLMGDLIKALTFAWLLFLYTGLAMRENILRANGNDIRPCNITWLLIMFNLQNQLIVESISELQKKGNEIE</sequence>
<reference evidence="7 8" key="1">
    <citation type="submission" date="2015-01" db="EMBL/GenBank/DDBJ databases">
        <title>Genome of allotetraploid Gossypium barbadense reveals genomic plasticity and fiber elongation in cotton evolution.</title>
        <authorList>
            <person name="Chen X."/>
            <person name="Liu X."/>
            <person name="Zhao B."/>
            <person name="Zheng H."/>
            <person name="Hu Y."/>
            <person name="Lu G."/>
            <person name="Yang C."/>
            <person name="Chen J."/>
            <person name="Shan C."/>
            <person name="Zhang L."/>
            <person name="Zhou Y."/>
            <person name="Wang L."/>
            <person name="Guo W."/>
            <person name="Bai Y."/>
            <person name="Ruan J."/>
            <person name="Shangguan X."/>
            <person name="Mao Y."/>
            <person name="Jiang J."/>
            <person name="Zhu Y."/>
            <person name="Lei J."/>
            <person name="Kang H."/>
            <person name="Chen S."/>
            <person name="He X."/>
            <person name="Wang R."/>
            <person name="Wang Y."/>
            <person name="Chen J."/>
            <person name="Wang L."/>
            <person name="Yu S."/>
            <person name="Wang B."/>
            <person name="Wei J."/>
            <person name="Song S."/>
            <person name="Lu X."/>
            <person name="Gao Z."/>
            <person name="Gu W."/>
            <person name="Deng X."/>
            <person name="Ma D."/>
            <person name="Wang S."/>
            <person name="Liang W."/>
            <person name="Fang L."/>
            <person name="Cai C."/>
            <person name="Zhu X."/>
            <person name="Zhou B."/>
            <person name="Zhang Y."/>
            <person name="Chen Z."/>
            <person name="Xu S."/>
            <person name="Zhu R."/>
            <person name="Wang S."/>
            <person name="Zhang T."/>
            <person name="Zhao G."/>
        </authorList>
    </citation>
    <scope>NUCLEOTIDE SEQUENCE [LARGE SCALE GENOMIC DNA]</scope>
    <source>
        <strain evidence="8">cv. Xinhai21</strain>
        <tissue evidence="7">Leaf</tissue>
    </source>
</reference>
<dbReference type="Pfam" id="PF07851">
    <property type="entry name" value="TMEM120A-B"/>
    <property type="match status" value="1"/>
</dbReference>
<dbReference type="InterPro" id="IPR038837">
    <property type="entry name" value="tRNA_ligase_1"/>
</dbReference>
<keyword evidence="3 6" id="KW-0812">Transmembrane</keyword>
<dbReference type="OrthoDB" id="1750179at2759"/>
<dbReference type="AlphaFoldDB" id="A0A2P5YMM0"/>
<protein>
    <submittedName>
        <fullName evidence="7">Uncharacterized protein</fullName>
    </submittedName>
</protein>
<evidence type="ECO:0000256" key="2">
    <source>
        <dbReference type="ARBA" id="ARBA00009700"/>
    </source>
</evidence>
<organism evidence="7 8">
    <name type="scientific">Gossypium barbadense</name>
    <name type="common">Sea Island cotton</name>
    <name type="synonym">Hibiscus barbadensis</name>
    <dbReference type="NCBI Taxonomy" id="3634"/>
    <lineage>
        <taxon>Eukaryota</taxon>
        <taxon>Viridiplantae</taxon>
        <taxon>Streptophyta</taxon>
        <taxon>Embryophyta</taxon>
        <taxon>Tracheophyta</taxon>
        <taxon>Spermatophyta</taxon>
        <taxon>Magnoliopsida</taxon>
        <taxon>eudicotyledons</taxon>
        <taxon>Gunneridae</taxon>
        <taxon>Pentapetalae</taxon>
        <taxon>rosids</taxon>
        <taxon>malvids</taxon>
        <taxon>Malvales</taxon>
        <taxon>Malvaceae</taxon>
        <taxon>Malvoideae</taxon>
        <taxon>Gossypium</taxon>
    </lineage>
</organism>
<accession>A0A2P5YMM0</accession>
<dbReference type="GO" id="GO:0003972">
    <property type="term" value="F:RNA ligase (ATP) activity"/>
    <property type="evidence" value="ECO:0007669"/>
    <property type="project" value="InterPro"/>
</dbReference>
<evidence type="ECO:0000256" key="5">
    <source>
        <dbReference type="ARBA" id="ARBA00023136"/>
    </source>
</evidence>
<proteinExistence type="inferred from homology"/>
<dbReference type="Proteomes" id="UP000239757">
    <property type="component" value="Unassembled WGS sequence"/>
</dbReference>
<evidence type="ECO:0000313" key="8">
    <source>
        <dbReference type="Proteomes" id="UP000239757"/>
    </source>
</evidence>
<comment type="subcellular location">
    <subcellularLocation>
        <location evidence="1">Membrane</location>
        <topology evidence="1">Multi-pass membrane protein</topology>
    </subcellularLocation>
</comment>